<dbReference type="RefSeq" id="WP_136522001.1">
    <property type="nucleotide sequence ID" value="NZ_SDLV01000016.1"/>
</dbReference>
<dbReference type="EMBL" id="SDLV01000016">
    <property type="protein sequence ID" value="THV60749.1"/>
    <property type="molecule type" value="Genomic_DNA"/>
</dbReference>
<gene>
    <name evidence="1" type="ORF">EK417_09190</name>
</gene>
<evidence type="ECO:0000313" key="1">
    <source>
        <dbReference type="EMBL" id="THV60749.1"/>
    </source>
</evidence>
<evidence type="ECO:0000313" key="2">
    <source>
        <dbReference type="Proteomes" id="UP000306038"/>
    </source>
</evidence>
<accession>A0ABY2RB01</accession>
<keyword evidence="2" id="KW-1185">Reference proteome</keyword>
<protein>
    <submittedName>
        <fullName evidence="1">Uncharacterized protein</fullName>
    </submittedName>
</protein>
<sequence length="153" mass="18286">MNKIKIALLFIILLSIIGYVFFKEHEVKFIKIETIKTNENQNYPNAYEFIHSNEELISYINRNAKTKYFFDKLKKEKFDFENFSYAIVYGNELKSMRHSYYISLFKDPTPKQYKPKNKLFVGVEYSLGTNQSNKNIYIYRINSNNKIRGIYGP</sequence>
<reference evidence="1 2" key="1">
    <citation type="submission" date="2019-01" db="EMBL/GenBank/DDBJ databases">
        <authorList>
            <person name="B I."/>
            <person name="Ch S."/>
            <person name="Ch V.R."/>
        </authorList>
    </citation>
    <scope>NUCLEOTIDE SEQUENCE [LARGE SCALE GENOMIC DNA]</scope>
    <source>
        <strain evidence="1 2">JC507</strain>
    </source>
</reference>
<organism evidence="1 2">
    <name type="scientific">Chryseobacterium candidae</name>
    <dbReference type="NCBI Taxonomy" id="1978493"/>
    <lineage>
        <taxon>Bacteria</taxon>
        <taxon>Pseudomonadati</taxon>
        <taxon>Bacteroidota</taxon>
        <taxon>Flavobacteriia</taxon>
        <taxon>Flavobacteriales</taxon>
        <taxon>Weeksellaceae</taxon>
        <taxon>Chryseobacterium group</taxon>
        <taxon>Chryseobacterium</taxon>
    </lineage>
</organism>
<comment type="caution">
    <text evidence="1">The sequence shown here is derived from an EMBL/GenBank/DDBJ whole genome shotgun (WGS) entry which is preliminary data.</text>
</comment>
<dbReference type="Proteomes" id="UP000306038">
    <property type="component" value="Unassembled WGS sequence"/>
</dbReference>
<proteinExistence type="predicted"/>
<name>A0ABY2RB01_9FLAO</name>